<gene>
    <name evidence="3" type="primary">insK1_1</name>
    <name evidence="3" type="ORF">BT246_04060</name>
</gene>
<dbReference type="Proteomes" id="UP000092743">
    <property type="component" value="Chromosome"/>
</dbReference>
<dbReference type="InterPro" id="IPR036397">
    <property type="entry name" value="RNaseH_sf"/>
</dbReference>
<evidence type="ECO:0000313" key="3">
    <source>
        <dbReference type="EMBL" id="ANS45844.1"/>
    </source>
</evidence>
<feature type="domain" description="Integrase catalytic" evidence="2">
    <location>
        <begin position="116"/>
        <end position="279"/>
    </location>
</feature>
<organism evidence="3 4">
    <name type="scientific">Bacillus thuringiensis</name>
    <dbReference type="NCBI Taxonomy" id="1428"/>
    <lineage>
        <taxon>Bacteria</taxon>
        <taxon>Bacillati</taxon>
        <taxon>Bacillota</taxon>
        <taxon>Bacilli</taxon>
        <taxon>Bacillales</taxon>
        <taxon>Bacillaceae</taxon>
        <taxon>Bacillus</taxon>
        <taxon>Bacillus cereus group</taxon>
    </lineage>
</organism>
<evidence type="ECO:0000256" key="1">
    <source>
        <dbReference type="ARBA" id="ARBA00002286"/>
    </source>
</evidence>
<dbReference type="InterPro" id="IPR048020">
    <property type="entry name" value="Transpos_IS3"/>
</dbReference>
<dbReference type="NCBIfam" id="NF033516">
    <property type="entry name" value="transpos_IS3"/>
    <property type="match status" value="1"/>
</dbReference>
<name>A0A9W3S6H7_BACTU</name>
<evidence type="ECO:0000313" key="4">
    <source>
        <dbReference type="Proteomes" id="UP000092743"/>
    </source>
</evidence>
<dbReference type="GO" id="GO:0015074">
    <property type="term" value="P:DNA integration"/>
    <property type="evidence" value="ECO:0007669"/>
    <property type="project" value="InterPro"/>
</dbReference>
<dbReference type="InterPro" id="IPR012337">
    <property type="entry name" value="RNaseH-like_sf"/>
</dbReference>
<dbReference type="EMBL" id="CP015350">
    <property type="protein sequence ID" value="ANS45844.1"/>
    <property type="molecule type" value="Genomic_DNA"/>
</dbReference>
<dbReference type="Gene3D" id="3.30.420.10">
    <property type="entry name" value="Ribonuclease H-like superfamily/Ribonuclease H"/>
    <property type="match status" value="1"/>
</dbReference>
<dbReference type="PANTHER" id="PTHR46889">
    <property type="entry name" value="TRANSPOSASE INSF FOR INSERTION SEQUENCE IS3B-RELATED"/>
    <property type="match status" value="1"/>
</dbReference>
<dbReference type="Pfam" id="PF00665">
    <property type="entry name" value="rve"/>
    <property type="match status" value="1"/>
</dbReference>
<reference evidence="3 4" key="1">
    <citation type="submission" date="2016-04" db="EMBL/GenBank/DDBJ databases">
        <title>High quality genome of the nematocidal Bacillus thuringiensis MYBT18246.</title>
        <authorList>
            <person name="Hollensteiner J."/>
            <person name="Poehlein A."/>
            <person name="Sproeer C."/>
            <person name="Bunk B."/>
            <person name="Rosenstiel P."/>
            <person name="Schulenburg H."/>
            <person name="Liesegang H."/>
        </authorList>
    </citation>
    <scope>NUCLEOTIDE SEQUENCE [LARGE SCALE GENOMIC DNA]</scope>
    <source>
        <strain evidence="3 4">MYBT18246</strain>
    </source>
</reference>
<protein>
    <submittedName>
        <fullName evidence="3">Transposase InsK for insertion sequence element IS150</fullName>
    </submittedName>
</protein>
<dbReference type="InterPro" id="IPR025948">
    <property type="entry name" value="HTH-like_dom"/>
</dbReference>
<dbReference type="PANTHER" id="PTHR46889:SF4">
    <property type="entry name" value="TRANSPOSASE INSO FOR INSERTION SEQUENCE ELEMENT IS911B-RELATED"/>
    <property type="match status" value="1"/>
</dbReference>
<dbReference type="PROSITE" id="PS50994">
    <property type="entry name" value="INTEGRASE"/>
    <property type="match status" value="1"/>
</dbReference>
<dbReference type="InterPro" id="IPR050900">
    <property type="entry name" value="Transposase_IS3/IS150/IS904"/>
</dbReference>
<proteinExistence type="predicted"/>
<accession>A0A9W3S6H7</accession>
<dbReference type="AlphaFoldDB" id="A0A9W3S6H7"/>
<sequence>MDHRDEFRVVKMCQVFGVSRSGYYAWLKRPISSQKNRKEQLIKQVRNEYLQSNQIYGSPKITKELQKKGVCVSQKTVARLMQQEGLRSITVRKYKATTNSNHPYNVYANLLDQNFVANKPNQVWMSDITYIHTDEGWVYLASIMDLYTRKIVGWHIAARMTKELVIQALKRALAQEAIAEGIIHHSNRGSQYASHEYQKILKKEKFQVSMSRKGNCYDNAVIESFHSVLKKEWVYPKKYRTREEAKSSIFKYIEVFYNRKRSHSALKYVSPIQFEKSFYEKQQSKAA</sequence>
<dbReference type="InterPro" id="IPR001584">
    <property type="entry name" value="Integrase_cat-core"/>
</dbReference>
<dbReference type="Pfam" id="PF13333">
    <property type="entry name" value="rve_2"/>
    <property type="match status" value="1"/>
</dbReference>
<dbReference type="GO" id="GO:0003676">
    <property type="term" value="F:nucleic acid binding"/>
    <property type="evidence" value="ECO:0007669"/>
    <property type="project" value="InterPro"/>
</dbReference>
<dbReference type="SUPFAM" id="SSF53098">
    <property type="entry name" value="Ribonuclease H-like"/>
    <property type="match status" value="1"/>
</dbReference>
<comment type="function">
    <text evidence="1">Involved in the transposition of the insertion sequence.</text>
</comment>
<evidence type="ECO:0000259" key="2">
    <source>
        <dbReference type="PROSITE" id="PS50994"/>
    </source>
</evidence>
<dbReference type="Pfam" id="PF13276">
    <property type="entry name" value="HTH_21"/>
    <property type="match status" value="1"/>
</dbReference>